<dbReference type="VEuPathDB" id="FungiDB:YALI0_A12155g"/>
<protein>
    <recommendedName>
        <fullName evidence="2">Brix domain-containing protein</fullName>
    </recommendedName>
</protein>
<accession>A0A1D8N4M8</accession>
<dbReference type="GeneID" id="2905854"/>
<dbReference type="KEGG" id="yli:2905854"/>
<dbReference type="PANTHER" id="PTHR12661">
    <property type="entry name" value="PETER PAN-RELATED"/>
    <property type="match status" value="1"/>
</dbReference>
<dbReference type="RefSeq" id="XP_500005.3">
    <property type="nucleotide sequence ID" value="XM_500005.3"/>
</dbReference>
<proteinExistence type="predicted"/>
<dbReference type="InterPro" id="IPR045112">
    <property type="entry name" value="PPAN-like"/>
</dbReference>
<dbReference type="PANTHER" id="PTHR12661:SF5">
    <property type="entry name" value="SUPPRESSOR OF SWI4 1 HOMOLOG"/>
    <property type="match status" value="1"/>
</dbReference>
<sequence>MAARKSKKRTHVQISEEDMDKIPKSMIFKMGSKKVGSVAASPASQHALTQLVRDTRCAMEPHTAGKLRERKGNKLRDFVTMAGPLGVSHLMIFTKGESGMTSLRMARVPRGPTLHFKVSQYSLIKDVRKFVRSPKSNDGKLYKQPPLLVMNNFSLKSDDATNPHETLVTQMFQNMFPPLSAQNTRIPSIRRVVMLNKDKETGSIEFRHYAIDTRPVDVTRGVKKLTKLKHKLRKKIPNLSKKQDMADYLLDPDAGAFTSDSDMSEVEEDAIVDLNPDDDDEMPLEEGPSKRAVKLVEIGPRMTLDLIKIEDGVCSGKVLHHTRIKKSEAEIKKLEKRHSSAAKIKADRKAEQLANVKAKTEKKGRMARGKEKAKLKGDDGDEENEAGDDEDEENEADQEDDDEDDE</sequence>
<feature type="region of interest" description="Disordered" evidence="1">
    <location>
        <begin position="338"/>
        <end position="406"/>
    </location>
</feature>
<evidence type="ECO:0000313" key="4">
    <source>
        <dbReference type="Proteomes" id="UP000182444"/>
    </source>
</evidence>
<name>A0A1D8N4M8_YARLL</name>
<dbReference type="InterPro" id="IPR007109">
    <property type="entry name" value="Brix"/>
</dbReference>
<dbReference type="EMBL" id="CP017553">
    <property type="protein sequence ID" value="AOW00560.1"/>
    <property type="molecule type" value="Genomic_DNA"/>
</dbReference>
<reference evidence="3 4" key="1">
    <citation type="journal article" date="2016" name="PLoS ONE">
        <title>Sequence Assembly of Yarrowia lipolytica Strain W29/CLIB89 Shows Transposable Element Diversity.</title>
        <authorList>
            <person name="Magnan C."/>
            <person name="Yu J."/>
            <person name="Chang I."/>
            <person name="Jahn E."/>
            <person name="Kanomata Y."/>
            <person name="Wu J."/>
            <person name="Zeller M."/>
            <person name="Oakes M."/>
            <person name="Baldi P."/>
            <person name="Sandmeyer S."/>
        </authorList>
    </citation>
    <scope>NUCLEOTIDE SEQUENCE [LARGE SCALE GENOMIC DNA]</scope>
    <source>
        <strain evidence="4">CLIB89(W29)</strain>
    </source>
</reference>
<dbReference type="GO" id="GO:0019843">
    <property type="term" value="F:rRNA binding"/>
    <property type="evidence" value="ECO:0007669"/>
    <property type="project" value="InterPro"/>
</dbReference>
<dbReference type="GO" id="GO:0030687">
    <property type="term" value="C:preribosome, large subunit precursor"/>
    <property type="evidence" value="ECO:0007669"/>
    <property type="project" value="TreeGrafter"/>
</dbReference>
<dbReference type="PROSITE" id="PS50833">
    <property type="entry name" value="BRIX"/>
    <property type="match status" value="1"/>
</dbReference>
<dbReference type="VEuPathDB" id="FungiDB:YALI1_A12411g"/>
<dbReference type="AlphaFoldDB" id="A0A1D8N4M8"/>
<dbReference type="SMART" id="SM00879">
    <property type="entry name" value="Brix"/>
    <property type="match status" value="1"/>
</dbReference>
<dbReference type="eggNOG" id="KOG2963">
    <property type="taxonomic scope" value="Eukaryota"/>
</dbReference>
<feature type="compositionally biased region" description="Basic and acidic residues" evidence="1">
    <location>
        <begin position="358"/>
        <end position="378"/>
    </location>
</feature>
<feature type="domain" description="Brix" evidence="2">
    <location>
        <begin position="34"/>
        <end position="315"/>
    </location>
</feature>
<evidence type="ECO:0000313" key="3">
    <source>
        <dbReference type="EMBL" id="AOW00560.1"/>
    </source>
</evidence>
<organism evidence="3 4">
    <name type="scientific">Yarrowia lipolytica</name>
    <name type="common">Candida lipolytica</name>
    <dbReference type="NCBI Taxonomy" id="4952"/>
    <lineage>
        <taxon>Eukaryota</taxon>
        <taxon>Fungi</taxon>
        <taxon>Dikarya</taxon>
        <taxon>Ascomycota</taxon>
        <taxon>Saccharomycotina</taxon>
        <taxon>Dipodascomycetes</taxon>
        <taxon>Dipodascales</taxon>
        <taxon>Dipodascales incertae sedis</taxon>
        <taxon>Yarrowia</taxon>
    </lineage>
</organism>
<dbReference type="GO" id="GO:0000027">
    <property type="term" value="P:ribosomal large subunit assembly"/>
    <property type="evidence" value="ECO:0007669"/>
    <property type="project" value="TreeGrafter"/>
</dbReference>
<dbReference type="OMA" id="KDYTVMT"/>
<dbReference type="Proteomes" id="UP000182444">
    <property type="component" value="Chromosome 1A"/>
</dbReference>
<dbReference type="GO" id="GO:0006364">
    <property type="term" value="P:rRNA processing"/>
    <property type="evidence" value="ECO:0007669"/>
    <property type="project" value="InterPro"/>
</dbReference>
<evidence type="ECO:0000256" key="1">
    <source>
        <dbReference type="SAM" id="MobiDB-lite"/>
    </source>
</evidence>
<evidence type="ECO:0000259" key="2">
    <source>
        <dbReference type="PROSITE" id="PS50833"/>
    </source>
</evidence>
<gene>
    <name evidence="3" type="ORF">YALI1_A12411g</name>
</gene>
<dbReference type="Pfam" id="PF04427">
    <property type="entry name" value="Brix"/>
    <property type="match status" value="1"/>
</dbReference>
<feature type="compositionally biased region" description="Acidic residues" evidence="1">
    <location>
        <begin position="379"/>
        <end position="406"/>
    </location>
</feature>